<dbReference type="GO" id="GO:0016020">
    <property type="term" value="C:membrane"/>
    <property type="evidence" value="ECO:0007669"/>
    <property type="project" value="InterPro"/>
</dbReference>
<dbReference type="PANTHER" id="PTHR12224">
    <property type="entry name" value="BETA-1,4-MANNOSYL-GLYCOPROTEIN BETA-1,4-N-ACETYLGLUCOSAMINYL-TRANSFERASE"/>
    <property type="match status" value="1"/>
</dbReference>
<evidence type="ECO:0000313" key="2">
    <source>
        <dbReference type="EMBL" id="OCF57592.1"/>
    </source>
</evidence>
<keyword evidence="1" id="KW-1133">Transmembrane helix</keyword>
<reference evidence="3" key="2">
    <citation type="submission" date="2013-12" db="EMBL/GenBank/DDBJ databases">
        <title>Evolution of pathogenesis and genome organization in the Tremellales.</title>
        <authorList>
            <person name="Cuomo C."/>
            <person name="Litvintseva A."/>
            <person name="Heitman J."/>
            <person name="Chen Y."/>
            <person name="Sun S."/>
            <person name="Springer D."/>
            <person name="Dromer F."/>
            <person name="Young S."/>
            <person name="Zeng Q."/>
            <person name="Chapman S."/>
            <person name="Gujja S."/>
            <person name="Saif S."/>
            <person name="Birren B."/>
        </authorList>
    </citation>
    <scope>NUCLEOTIDE SEQUENCE [LARGE SCALE GENOMIC DNA]</scope>
    <source>
        <strain evidence="3">CBS 10435</strain>
    </source>
</reference>
<dbReference type="OrthoDB" id="6474464at2759"/>
<feature type="transmembrane region" description="Helical" evidence="1">
    <location>
        <begin position="40"/>
        <end position="57"/>
    </location>
</feature>
<evidence type="ECO:0000313" key="3">
    <source>
        <dbReference type="Proteomes" id="UP000092583"/>
    </source>
</evidence>
<keyword evidence="1" id="KW-0472">Membrane</keyword>
<dbReference type="AlphaFoldDB" id="A0A1B9IPX9"/>
<dbReference type="InterPro" id="IPR006813">
    <property type="entry name" value="Glyco_trans_17"/>
</dbReference>
<keyword evidence="1" id="KW-0812">Transmembrane</keyword>
<keyword evidence="3" id="KW-1185">Reference proteome</keyword>
<name>A0A1B9IPX9_9TREE</name>
<protein>
    <recommendedName>
        <fullName evidence="4">Beta-1,4-mannosyl-glycoprotein beta-1,4-N-acetylglucosaminyltransferase</fullName>
    </recommendedName>
</protein>
<sequence>MSSAYDVESNRYTQVRTGSAYVKPSKYGRYFPNKLFKKKITTYIIGTTLILGVYLYLNGTLGTWKRDIGYITRPLWDKPESGWNHISQYPPPGDPKDEKVRRKWCDLHGWKARSTLDPLPKIIDAVLLSSEIDMLEIRMREYEPYVSKFLIVESNMTFSGQPKPTYFQDNRHRFNFIPKDKIQYHLITNFEANLPLGSFENEIKQRTKIGNELRILADKGEIRKGDMILQSDVDEIISRQTLRLLQTCSSVPSPLHLNVDNYRYSYEFPLNDGGYFRPKIVTYNNPDSLAYNHGRKGNDLLGGSGWHCSFCFATLSEIKGKMIGYSHNDRMRHKGLIDMKRLRKTVCEGKDPFNMYPEAFSFKDIIAQSGKPRKADSFHHVPIALKEDPDRFRYLLDGGCDRPE</sequence>
<evidence type="ECO:0008006" key="4">
    <source>
        <dbReference type="Google" id="ProtNLM"/>
    </source>
</evidence>
<evidence type="ECO:0000256" key="1">
    <source>
        <dbReference type="SAM" id="Phobius"/>
    </source>
</evidence>
<accession>A0A1B9IPX9</accession>
<reference evidence="2 3" key="1">
    <citation type="submission" date="2013-07" db="EMBL/GenBank/DDBJ databases">
        <title>The Genome Sequence of Kwoniella mangroviensis CBS10435.</title>
        <authorList>
            <consortium name="The Broad Institute Genome Sequencing Platform"/>
            <person name="Cuomo C."/>
            <person name="Litvintseva A."/>
            <person name="Chen Y."/>
            <person name="Heitman J."/>
            <person name="Sun S."/>
            <person name="Springer D."/>
            <person name="Dromer F."/>
            <person name="Young S.K."/>
            <person name="Zeng Q."/>
            <person name="Gargeya S."/>
            <person name="Fitzgerald M."/>
            <person name="Abouelleil A."/>
            <person name="Alvarado L."/>
            <person name="Berlin A.M."/>
            <person name="Chapman S.B."/>
            <person name="Dewar J."/>
            <person name="Goldberg J."/>
            <person name="Griggs A."/>
            <person name="Gujja S."/>
            <person name="Hansen M."/>
            <person name="Howarth C."/>
            <person name="Imamovic A."/>
            <person name="Larimer J."/>
            <person name="McCowan C."/>
            <person name="Murphy C."/>
            <person name="Pearson M."/>
            <person name="Priest M."/>
            <person name="Roberts A."/>
            <person name="Saif S."/>
            <person name="Shea T."/>
            <person name="Sykes S."/>
            <person name="Wortman J."/>
            <person name="Nusbaum C."/>
            <person name="Birren B."/>
        </authorList>
    </citation>
    <scope>NUCLEOTIDE SEQUENCE [LARGE SCALE GENOMIC DNA]</scope>
    <source>
        <strain evidence="2 3">CBS 10435</strain>
    </source>
</reference>
<dbReference type="PANTHER" id="PTHR12224:SF0">
    <property type="entry name" value="BETA-1,4-MANNOSYL-GLYCOPROTEIN 4-BETA-N-ACETYLGLUCOSAMINYLTRANSFERASE"/>
    <property type="match status" value="1"/>
</dbReference>
<dbReference type="EMBL" id="KI669463">
    <property type="protein sequence ID" value="OCF57592.1"/>
    <property type="molecule type" value="Genomic_DNA"/>
</dbReference>
<organism evidence="2 3">
    <name type="scientific">Kwoniella mangroviensis CBS 10435</name>
    <dbReference type="NCBI Taxonomy" id="1331196"/>
    <lineage>
        <taxon>Eukaryota</taxon>
        <taxon>Fungi</taxon>
        <taxon>Dikarya</taxon>
        <taxon>Basidiomycota</taxon>
        <taxon>Agaricomycotina</taxon>
        <taxon>Tremellomycetes</taxon>
        <taxon>Tremellales</taxon>
        <taxon>Cryptococcaceae</taxon>
        <taxon>Kwoniella</taxon>
    </lineage>
</organism>
<dbReference type="GO" id="GO:0006044">
    <property type="term" value="P:N-acetylglucosamine metabolic process"/>
    <property type="evidence" value="ECO:0007669"/>
    <property type="project" value="TreeGrafter"/>
</dbReference>
<dbReference type="STRING" id="1331196.A0A1B9IPX9"/>
<dbReference type="GO" id="GO:0003830">
    <property type="term" value="F:beta-1,4-mannosylglycoprotein 4-beta-N-acetylglucosaminyltransferase activity"/>
    <property type="evidence" value="ECO:0007669"/>
    <property type="project" value="InterPro"/>
</dbReference>
<dbReference type="Proteomes" id="UP000092583">
    <property type="component" value="Unassembled WGS sequence"/>
</dbReference>
<proteinExistence type="predicted"/>
<dbReference type="Pfam" id="PF04724">
    <property type="entry name" value="Glyco_transf_17"/>
    <property type="match status" value="1"/>
</dbReference>
<gene>
    <name evidence="2" type="ORF">L486_05051</name>
</gene>